<accession>A0A444RP74</accession>
<name>A0A444RP74_VERDA</name>
<reference evidence="1 2" key="1">
    <citation type="submission" date="2018-12" db="EMBL/GenBank/DDBJ databases">
        <title>Genome of Verticillium dahliae isolate Getta Getta.</title>
        <authorList>
            <person name="Gardiner D.M."/>
        </authorList>
    </citation>
    <scope>NUCLEOTIDE SEQUENCE [LARGE SCALE GENOMIC DNA]</scope>
    <source>
        <strain evidence="1 2">Getta Getta</strain>
    </source>
</reference>
<comment type="caution">
    <text evidence="1">The sequence shown here is derived from an EMBL/GenBank/DDBJ whole genome shotgun (WGS) entry which is preliminary data.</text>
</comment>
<dbReference type="Proteomes" id="UP000288725">
    <property type="component" value="Chromosome 8"/>
</dbReference>
<organism evidence="1 2">
    <name type="scientific">Verticillium dahliae</name>
    <name type="common">Verticillium wilt</name>
    <dbReference type="NCBI Taxonomy" id="27337"/>
    <lineage>
        <taxon>Eukaryota</taxon>
        <taxon>Fungi</taxon>
        <taxon>Dikarya</taxon>
        <taxon>Ascomycota</taxon>
        <taxon>Pezizomycotina</taxon>
        <taxon>Sordariomycetes</taxon>
        <taxon>Hypocreomycetidae</taxon>
        <taxon>Glomerellales</taxon>
        <taxon>Plectosphaerellaceae</taxon>
        <taxon>Verticillium</taxon>
    </lineage>
</organism>
<sequence>MTVHAEGNFSIIFKAHRIWAVCDTISRSSALFDSVLTFSPSPPNFFRLSYSTTFYGTFARYLISTSST</sequence>
<evidence type="ECO:0000313" key="2">
    <source>
        <dbReference type="Proteomes" id="UP000288725"/>
    </source>
</evidence>
<protein>
    <submittedName>
        <fullName evidence="1">Uncharacterized protein</fullName>
    </submittedName>
</protein>
<gene>
    <name evidence="1" type="ORF">VDGE_30246</name>
</gene>
<dbReference type="AlphaFoldDB" id="A0A444RP74"/>
<dbReference type="EMBL" id="RSDZ01000121">
    <property type="protein sequence ID" value="RXG42896.1"/>
    <property type="molecule type" value="Genomic_DNA"/>
</dbReference>
<proteinExistence type="predicted"/>
<evidence type="ECO:0000313" key="1">
    <source>
        <dbReference type="EMBL" id="RXG42896.1"/>
    </source>
</evidence>